<keyword evidence="3" id="KW-1185">Reference proteome</keyword>
<accession>A0A9D4WVE5</accession>
<evidence type="ECO:0000256" key="1">
    <source>
        <dbReference type="SAM" id="Coils"/>
    </source>
</evidence>
<name>A0A9D4WVE5_PEA</name>
<proteinExistence type="predicted"/>
<dbReference type="GO" id="GO:0009507">
    <property type="term" value="C:chloroplast"/>
    <property type="evidence" value="ECO:0007669"/>
    <property type="project" value="TreeGrafter"/>
</dbReference>
<dbReference type="AlphaFoldDB" id="A0A9D4WVE5"/>
<comment type="caution">
    <text evidence="2">The sequence shown here is derived from an EMBL/GenBank/DDBJ whole genome shotgun (WGS) entry which is preliminary data.</text>
</comment>
<feature type="coiled-coil region" evidence="1">
    <location>
        <begin position="244"/>
        <end position="292"/>
    </location>
</feature>
<dbReference type="Gramene" id="Psat05G0433100-T1">
    <property type="protein sequence ID" value="KAI5408453.1"/>
    <property type="gene ID" value="KIW84_054331"/>
</dbReference>
<dbReference type="EMBL" id="JAMSHJ010000005">
    <property type="protein sequence ID" value="KAI5408453.1"/>
    <property type="molecule type" value="Genomic_DNA"/>
</dbReference>
<protein>
    <submittedName>
        <fullName evidence="2">Uncharacterized protein</fullName>
    </submittedName>
</protein>
<dbReference type="PANTHER" id="PTHR21262:SF0">
    <property type="entry name" value="GTP DIPHOSPHOKINASE RSH3, CHLOROPLASTIC-RELATED"/>
    <property type="match status" value="1"/>
</dbReference>
<evidence type="ECO:0000313" key="3">
    <source>
        <dbReference type="Proteomes" id="UP001058974"/>
    </source>
</evidence>
<dbReference type="Pfam" id="PF13328">
    <property type="entry name" value="HD_4"/>
    <property type="match status" value="1"/>
</dbReference>
<gene>
    <name evidence="2" type="ORF">KIW84_054331</name>
</gene>
<dbReference type="Gene3D" id="1.10.3210.10">
    <property type="entry name" value="Hypothetical protein af1432"/>
    <property type="match status" value="1"/>
</dbReference>
<dbReference type="SUPFAM" id="SSF109604">
    <property type="entry name" value="HD-domain/PDEase-like"/>
    <property type="match status" value="1"/>
</dbReference>
<sequence length="437" mass="49683">MPSTTLQSKAASYLNYASRVSIPSYKSPKGTAGFPLPGHESFPENNTVTETENILVQNTVDALIQIIDVNAAPSDTTSSVGDDGLTKEWPSNGKGCLFVFIAYYVARRRAKVSKDMLCRILESLALDNRFLANLPDTEIKPNDLPSHNGFEHVHAVIPAPLLAEAVDRMPILYQYYTHSISSKQAPKWDRQIEHLKALPRAYPFDYRSTSVIRTRKEELKKAEYRICELGRLLDKSLMDKKEIKLDFEAQIRDLRDALKKCEEKLSREILQKEEAERNCHHLRYQLEEATRRFAVLESQEEDMHLSQFMSKSHKQTASDMLSSIPSLQDYRIEPNHTGPSISNKFILIGLKGFSKLSHLIKIAQDSNIASKFVEADFRTTTFFATTDTRVVLIKLAFRLLNTVILDAFPVFKQQRFAKETLEISTPLANLLDLCTLL</sequence>
<organism evidence="2 3">
    <name type="scientific">Pisum sativum</name>
    <name type="common">Garden pea</name>
    <name type="synonym">Lathyrus oleraceus</name>
    <dbReference type="NCBI Taxonomy" id="3888"/>
    <lineage>
        <taxon>Eukaryota</taxon>
        <taxon>Viridiplantae</taxon>
        <taxon>Streptophyta</taxon>
        <taxon>Embryophyta</taxon>
        <taxon>Tracheophyta</taxon>
        <taxon>Spermatophyta</taxon>
        <taxon>Magnoliopsida</taxon>
        <taxon>eudicotyledons</taxon>
        <taxon>Gunneridae</taxon>
        <taxon>Pentapetalae</taxon>
        <taxon>rosids</taxon>
        <taxon>fabids</taxon>
        <taxon>Fabales</taxon>
        <taxon>Fabaceae</taxon>
        <taxon>Papilionoideae</taxon>
        <taxon>50 kb inversion clade</taxon>
        <taxon>NPAAA clade</taxon>
        <taxon>Hologalegina</taxon>
        <taxon>IRL clade</taxon>
        <taxon>Fabeae</taxon>
        <taxon>Lathyrus</taxon>
    </lineage>
</organism>
<evidence type="ECO:0000313" key="2">
    <source>
        <dbReference type="EMBL" id="KAI5408453.1"/>
    </source>
</evidence>
<dbReference type="Proteomes" id="UP001058974">
    <property type="component" value="Chromosome 5"/>
</dbReference>
<keyword evidence="1" id="KW-0175">Coiled coil</keyword>
<reference evidence="2 3" key="1">
    <citation type="journal article" date="2022" name="Nat. Genet.">
        <title>Improved pea reference genome and pan-genome highlight genomic features and evolutionary characteristics.</title>
        <authorList>
            <person name="Yang T."/>
            <person name="Liu R."/>
            <person name="Luo Y."/>
            <person name="Hu S."/>
            <person name="Wang D."/>
            <person name="Wang C."/>
            <person name="Pandey M.K."/>
            <person name="Ge S."/>
            <person name="Xu Q."/>
            <person name="Li N."/>
            <person name="Li G."/>
            <person name="Huang Y."/>
            <person name="Saxena R.K."/>
            <person name="Ji Y."/>
            <person name="Li M."/>
            <person name="Yan X."/>
            <person name="He Y."/>
            <person name="Liu Y."/>
            <person name="Wang X."/>
            <person name="Xiang C."/>
            <person name="Varshney R.K."/>
            <person name="Ding H."/>
            <person name="Gao S."/>
            <person name="Zong X."/>
        </authorList>
    </citation>
    <scope>NUCLEOTIDE SEQUENCE [LARGE SCALE GENOMIC DNA]</scope>
    <source>
        <strain evidence="2 3">cv. Zhongwan 6</strain>
    </source>
</reference>
<dbReference type="PANTHER" id="PTHR21262">
    <property type="entry name" value="GUANOSINE-3',5'-BIS DIPHOSPHATE 3'-PYROPHOSPHOHYDROLASE"/>
    <property type="match status" value="1"/>
</dbReference>